<reference evidence="7" key="1">
    <citation type="journal article" date="2019" name="Int. J. Syst. Evol. Microbiol.">
        <title>The Global Catalogue of Microorganisms (GCM) 10K type strain sequencing project: providing services to taxonomists for standard genome sequencing and annotation.</title>
        <authorList>
            <consortium name="The Broad Institute Genomics Platform"/>
            <consortium name="The Broad Institute Genome Sequencing Center for Infectious Disease"/>
            <person name="Wu L."/>
            <person name="Ma J."/>
        </authorList>
    </citation>
    <scope>NUCLEOTIDE SEQUENCE [LARGE SCALE GENOMIC DNA]</scope>
    <source>
        <strain evidence="7">JCM 17137</strain>
    </source>
</reference>
<evidence type="ECO:0000313" key="6">
    <source>
        <dbReference type="EMBL" id="GAA3748621.1"/>
    </source>
</evidence>
<dbReference type="EMBL" id="BAABDD010000013">
    <property type="protein sequence ID" value="GAA3748621.1"/>
    <property type="molecule type" value="Genomic_DNA"/>
</dbReference>
<dbReference type="PIRSF" id="PIRSF005739">
    <property type="entry name" value="O-mtase"/>
    <property type="match status" value="1"/>
</dbReference>
<feature type="domain" description="O-methyltransferase dimerisation" evidence="5">
    <location>
        <begin position="16"/>
        <end position="87"/>
    </location>
</feature>
<dbReference type="InterPro" id="IPR001077">
    <property type="entry name" value="COMT_C"/>
</dbReference>
<gene>
    <name evidence="6" type="ORF">GCM10022402_29830</name>
</gene>
<evidence type="ECO:0000259" key="4">
    <source>
        <dbReference type="Pfam" id="PF00891"/>
    </source>
</evidence>
<name>A0ABP7FUG7_9ACTN</name>
<evidence type="ECO:0000256" key="1">
    <source>
        <dbReference type="ARBA" id="ARBA00022603"/>
    </source>
</evidence>
<dbReference type="PANTHER" id="PTHR43712">
    <property type="entry name" value="PUTATIVE (AFU_ORTHOLOGUE AFUA_4G14580)-RELATED"/>
    <property type="match status" value="1"/>
</dbReference>
<keyword evidence="1 6" id="KW-0489">Methyltransferase</keyword>
<dbReference type="Pfam" id="PF08100">
    <property type="entry name" value="Dimerisation"/>
    <property type="match status" value="1"/>
</dbReference>
<dbReference type="SUPFAM" id="SSF46785">
    <property type="entry name" value="Winged helix' DNA-binding domain"/>
    <property type="match status" value="1"/>
</dbReference>
<dbReference type="InterPro" id="IPR029063">
    <property type="entry name" value="SAM-dependent_MTases_sf"/>
</dbReference>
<dbReference type="Proteomes" id="UP001500908">
    <property type="component" value="Unassembled WGS sequence"/>
</dbReference>
<evidence type="ECO:0000256" key="3">
    <source>
        <dbReference type="ARBA" id="ARBA00022691"/>
    </source>
</evidence>
<keyword evidence="7" id="KW-1185">Reference proteome</keyword>
<organism evidence="6 7">
    <name type="scientific">Salinactinospora qingdaonensis</name>
    <dbReference type="NCBI Taxonomy" id="702744"/>
    <lineage>
        <taxon>Bacteria</taxon>
        <taxon>Bacillati</taxon>
        <taxon>Actinomycetota</taxon>
        <taxon>Actinomycetes</taxon>
        <taxon>Streptosporangiales</taxon>
        <taxon>Nocardiopsidaceae</taxon>
        <taxon>Salinactinospora</taxon>
    </lineage>
</organism>
<dbReference type="RefSeq" id="WP_344972149.1">
    <property type="nucleotide sequence ID" value="NZ_BAABDD010000013.1"/>
</dbReference>
<feature type="domain" description="O-methyltransferase C-terminal" evidence="4">
    <location>
        <begin position="112"/>
        <end position="316"/>
    </location>
</feature>
<dbReference type="GO" id="GO:0008168">
    <property type="term" value="F:methyltransferase activity"/>
    <property type="evidence" value="ECO:0007669"/>
    <property type="project" value="UniProtKB-KW"/>
</dbReference>
<dbReference type="InterPro" id="IPR012967">
    <property type="entry name" value="COMT_dimerisation"/>
</dbReference>
<dbReference type="Pfam" id="PF00891">
    <property type="entry name" value="Methyltransf_2"/>
    <property type="match status" value="1"/>
</dbReference>
<evidence type="ECO:0000256" key="2">
    <source>
        <dbReference type="ARBA" id="ARBA00022679"/>
    </source>
</evidence>
<keyword evidence="2" id="KW-0808">Transferase</keyword>
<dbReference type="GO" id="GO:0032259">
    <property type="term" value="P:methylation"/>
    <property type="evidence" value="ECO:0007669"/>
    <property type="project" value="UniProtKB-KW"/>
</dbReference>
<dbReference type="PROSITE" id="PS51683">
    <property type="entry name" value="SAM_OMT_II"/>
    <property type="match status" value="1"/>
</dbReference>
<accession>A0ABP7FUG7</accession>
<evidence type="ECO:0000259" key="5">
    <source>
        <dbReference type="Pfam" id="PF08100"/>
    </source>
</evidence>
<keyword evidence="3" id="KW-0949">S-adenosyl-L-methionine</keyword>
<dbReference type="Gene3D" id="1.10.10.10">
    <property type="entry name" value="Winged helix-like DNA-binding domain superfamily/Winged helix DNA-binding domain"/>
    <property type="match status" value="1"/>
</dbReference>
<dbReference type="Gene3D" id="1.10.287.1350">
    <property type="match status" value="1"/>
</dbReference>
<sequence length="336" mass="36728">MPGTDDANHLLRRKIMGYIVAQAIFAVTELDVIEHLGDDAVEVGELAHRAGADRDALQRFLRVLVAEGLFEEPAPGVFAVTSLGALLRRDAPGSLRHLTTLMAGEAYQAWSMATHSLRSGQPAFDVVFGKPMFEWFNDHPAAAATFDTAQAGLVELRLLPLLERDWSEVGTVVDVGGGNGGLLNELLARHEHLRGVLFDQPQVVEETKLALTKEETRQRCEVVGGDFFSGVPSGGDAYVLAQILHDWNDEQAIAILRQCNQAMPPQGRLLILEQVIPEDGEPHPARLLDLHMLVLLGGREREESAWRRLLTAAGFETLHVSHSARSSLIEARPVAG</sequence>
<proteinExistence type="predicted"/>
<dbReference type="InterPro" id="IPR016461">
    <property type="entry name" value="COMT-like"/>
</dbReference>
<evidence type="ECO:0000313" key="7">
    <source>
        <dbReference type="Proteomes" id="UP001500908"/>
    </source>
</evidence>
<dbReference type="PANTHER" id="PTHR43712:SF2">
    <property type="entry name" value="O-METHYLTRANSFERASE CICE"/>
    <property type="match status" value="1"/>
</dbReference>
<comment type="caution">
    <text evidence="6">The sequence shown here is derived from an EMBL/GenBank/DDBJ whole genome shotgun (WGS) entry which is preliminary data.</text>
</comment>
<dbReference type="Gene3D" id="3.40.50.150">
    <property type="entry name" value="Vaccinia Virus protein VP39"/>
    <property type="match status" value="1"/>
</dbReference>
<dbReference type="SUPFAM" id="SSF53335">
    <property type="entry name" value="S-adenosyl-L-methionine-dependent methyltransferases"/>
    <property type="match status" value="1"/>
</dbReference>
<dbReference type="InterPro" id="IPR036388">
    <property type="entry name" value="WH-like_DNA-bd_sf"/>
</dbReference>
<protein>
    <submittedName>
        <fullName evidence="6">Methyltransferase</fullName>
    </submittedName>
</protein>
<dbReference type="InterPro" id="IPR036390">
    <property type="entry name" value="WH_DNA-bd_sf"/>
</dbReference>